<keyword evidence="2" id="KW-1185">Reference proteome</keyword>
<proteinExistence type="predicted"/>
<dbReference type="AlphaFoldDB" id="A0A9P7S3P4"/>
<evidence type="ECO:0000313" key="2">
    <source>
        <dbReference type="Proteomes" id="UP001049176"/>
    </source>
</evidence>
<dbReference type="Proteomes" id="UP001049176">
    <property type="component" value="Chromosome 3"/>
</dbReference>
<dbReference type="OrthoDB" id="1888931at2759"/>
<accession>A0A9P7S3P4</accession>
<protein>
    <submittedName>
        <fullName evidence="1">Uncharacterized protein</fullName>
    </submittedName>
</protein>
<name>A0A9P7S3P4_9AGAR</name>
<evidence type="ECO:0000313" key="1">
    <source>
        <dbReference type="EMBL" id="KAG7094680.1"/>
    </source>
</evidence>
<dbReference type="KEGG" id="more:E1B28_005500"/>
<gene>
    <name evidence="1" type="ORF">E1B28_005500</name>
</gene>
<dbReference type="RefSeq" id="XP_043011150.1">
    <property type="nucleotide sequence ID" value="XM_043150066.1"/>
</dbReference>
<dbReference type="GeneID" id="66074576"/>
<sequence>MKELSKPLNPLNALVGVLPTNTMPLERAKRRFGIQGNAIMTGGSGGPIVIRALLKHGTSGVAAFDIPRSLETAKDAIETLRLMLGIMI</sequence>
<comment type="caution">
    <text evidence="1">The sequence shown here is derived from an EMBL/GenBank/DDBJ whole genome shotgun (WGS) entry which is preliminary data.</text>
</comment>
<reference evidence="1" key="1">
    <citation type="journal article" date="2021" name="Genome Biol. Evol.">
        <title>The assembled and annotated genome of the fairy-ring fungus Marasmius oreades.</title>
        <authorList>
            <person name="Hiltunen M."/>
            <person name="Ament-Velasquez S.L."/>
            <person name="Johannesson H."/>
        </authorList>
    </citation>
    <scope>NUCLEOTIDE SEQUENCE</scope>
    <source>
        <strain evidence="1">03SP1</strain>
    </source>
</reference>
<dbReference type="EMBL" id="CM032183">
    <property type="protein sequence ID" value="KAG7094680.1"/>
    <property type="molecule type" value="Genomic_DNA"/>
</dbReference>
<organism evidence="1 2">
    <name type="scientific">Marasmius oreades</name>
    <name type="common">fairy-ring Marasmius</name>
    <dbReference type="NCBI Taxonomy" id="181124"/>
    <lineage>
        <taxon>Eukaryota</taxon>
        <taxon>Fungi</taxon>
        <taxon>Dikarya</taxon>
        <taxon>Basidiomycota</taxon>
        <taxon>Agaricomycotina</taxon>
        <taxon>Agaricomycetes</taxon>
        <taxon>Agaricomycetidae</taxon>
        <taxon>Agaricales</taxon>
        <taxon>Marasmiineae</taxon>
        <taxon>Marasmiaceae</taxon>
        <taxon>Marasmius</taxon>
    </lineage>
</organism>